<proteinExistence type="predicted"/>
<evidence type="ECO:0000256" key="1">
    <source>
        <dbReference type="SAM" id="MobiDB-lite"/>
    </source>
</evidence>
<feature type="region of interest" description="Disordered" evidence="1">
    <location>
        <begin position="180"/>
        <end position="205"/>
    </location>
</feature>
<dbReference type="EMBL" id="JAFFZM010000007">
    <property type="protein sequence ID" value="MBO8199448.1"/>
    <property type="molecule type" value="Genomic_DNA"/>
</dbReference>
<feature type="region of interest" description="Disordered" evidence="1">
    <location>
        <begin position="18"/>
        <end position="38"/>
    </location>
</feature>
<sequence length="407" mass="44842">MTSTASSLHRSLAMAVEATSAPMPSSALLPQEGETTEQRAARKHHLLPERLAANRDINHLTPIMLNACRKAEAGNPLTDLESDLLDLARLAAPTRSDLFGYGTAYTELGEGGRAALFPDRIAELTIEDSCTYEQVSQEVADYWPVISQLPNVAFHEPGMRPQDMPSGEVVQRYGWSRIIPPRPLPEAGRGKGQAASGPVGAADASRDPMCATVHVVRAKCHEHTWGEPGTDEVYFTLQVTDGDPDYTFDRTTKTVEGFKKGVTKDYNQPVVAWMHDDEVDELPVTNVWIAIQGWEEDHGKSDLVKKIGEKARDISEKLIKGVKDPTKKGDMAKGIGGIILAIVSLLTQWWHDDYIGQNFLGPWGPDIRDERSFNVLVVQYTPDGHEAKGSGKYEVTLKATHECYGER</sequence>
<comment type="caution">
    <text evidence="2">The sequence shown here is derived from an EMBL/GenBank/DDBJ whole genome shotgun (WGS) entry which is preliminary data.</text>
</comment>
<reference evidence="2 3" key="1">
    <citation type="submission" date="2021-02" db="EMBL/GenBank/DDBJ databases">
        <title>Streptomyces spirodelae sp. nov., isolated from duckweed.</title>
        <authorList>
            <person name="Saimee Y."/>
            <person name="Duangmal K."/>
        </authorList>
    </citation>
    <scope>NUCLEOTIDE SEQUENCE [LARGE SCALE GENOMIC DNA]</scope>
    <source>
        <strain evidence="2 3">DSM 42105</strain>
    </source>
</reference>
<evidence type="ECO:0000313" key="3">
    <source>
        <dbReference type="Proteomes" id="UP000721954"/>
    </source>
</evidence>
<gene>
    <name evidence="2" type="ORF">JW613_14245</name>
</gene>
<organism evidence="2 3">
    <name type="scientific">Streptomyces smyrnaeus</name>
    <dbReference type="NCBI Taxonomy" id="1387713"/>
    <lineage>
        <taxon>Bacteria</taxon>
        <taxon>Bacillati</taxon>
        <taxon>Actinomycetota</taxon>
        <taxon>Actinomycetes</taxon>
        <taxon>Kitasatosporales</taxon>
        <taxon>Streptomycetaceae</taxon>
        <taxon>Streptomyces</taxon>
    </lineage>
</organism>
<protein>
    <submittedName>
        <fullName evidence="2">Uncharacterized protein</fullName>
    </submittedName>
</protein>
<keyword evidence="3" id="KW-1185">Reference proteome</keyword>
<dbReference type="GeneID" id="96259770"/>
<evidence type="ECO:0000313" key="2">
    <source>
        <dbReference type="EMBL" id="MBO8199448.1"/>
    </source>
</evidence>
<accession>A0ABS3XVW7</accession>
<dbReference type="Proteomes" id="UP000721954">
    <property type="component" value="Unassembled WGS sequence"/>
</dbReference>
<dbReference type="RefSeq" id="WP_209211172.1">
    <property type="nucleotide sequence ID" value="NZ_JAFFZM010000007.1"/>
</dbReference>
<name>A0ABS3XVW7_9ACTN</name>